<dbReference type="Gene3D" id="3.40.50.1820">
    <property type="entry name" value="alpha/beta hydrolase"/>
    <property type="match status" value="1"/>
</dbReference>
<evidence type="ECO:0000256" key="16">
    <source>
        <dbReference type="ARBA" id="ARBA00076475"/>
    </source>
</evidence>
<evidence type="ECO:0000256" key="10">
    <source>
        <dbReference type="ARBA" id="ARBA00023180"/>
    </source>
</evidence>
<dbReference type="InterPro" id="IPR029058">
    <property type="entry name" value="AB_hydrolase_fold"/>
</dbReference>
<gene>
    <name evidence="18" type="ORF">AAG570_008767</name>
</gene>
<keyword evidence="10" id="KW-0325">Glycoprotein</keyword>
<keyword evidence="4" id="KW-0121">Carboxypeptidase</keyword>
<dbReference type="EMBL" id="JBFDAA010000003">
    <property type="protein sequence ID" value="KAL1138705.1"/>
    <property type="molecule type" value="Genomic_DNA"/>
</dbReference>
<dbReference type="Pfam" id="PF05577">
    <property type="entry name" value="Peptidase_S28"/>
    <property type="match status" value="1"/>
</dbReference>
<dbReference type="GO" id="GO:0004185">
    <property type="term" value="F:serine-type carboxypeptidase activity"/>
    <property type="evidence" value="ECO:0007669"/>
    <property type="project" value="UniProtKB-EC"/>
</dbReference>
<organism evidence="18 19">
    <name type="scientific">Ranatra chinensis</name>
    <dbReference type="NCBI Taxonomy" id="642074"/>
    <lineage>
        <taxon>Eukaryota</taxon>
        <taxon>Metazoa</taxon>
        <taxon>Ecdysozoa</taxon>
        <taxon>Arthropoda</taxon>
        <taxon>Hexapoda</taxon>
        <taxon>Insecta</taxon>
        <taxon>Pterygota</taxon>
        <taxon>Neoptera</taxon>
        <taxon>Paraneoptera</taxon>
        <taxon>Hemiptera</taxon>
        <taxon>Heteroptera</taxon>
        <taxon>Panheteroptera</taxon>
        <taxon>Nepomorpha</taxon>
        <taxon>Nepidae</taxon>
        <taxon>Ranatrinae</taxon>
        <taxon>Ranatra</taxon>
    </lineage>
</organism>
<keyword evidence="19" id="KW-1185">Reference proteome</keyword>
<sequence>VDHFSFTNNDTFKLRYLENNTYWNPSSNAPIFFYTGNEGDITAFAKNTGLIWEIAPDFNALIVFAEHRYYGESLPYGNKSYTDPKYNGYLTSSQAMADYVDLIGYIKGSYKVPLDNNPVIAFGGSYGGMLAAWIRMKYPAVIVGSIASSAPIWQFTGMTPCYAFNRVTTSAYNATSPQCYQAIKKSWSAIDSVAASQGGLSWLGSTFKTCASINSTEDVKALKDWLANVYVDIAMVNYPYPANFLADLPAYPIKALCSHLKNAKASDKDLLKELFEAVSIYFNGTGSAKCLNTGQDASPTIGEQGWDYQACTEMVMPMCDDGSQDMFEKHSWDLNSYSEDCYKRYKVKPRPFQIQELFGGKHIEAASNIIFSNGLLDPWSSGGVVYSVSRTLTAVIIPEGAHHLDLRFSNPADPRSVRSARKLYVRYIRMWMKEYYMRIKYKH</sequence>
<keyword evidence="9" id="KW-1015">Disulfide bond</keyword>
<dbReference type="InterPro" id="IPR042269">
    <property type="entry name" value="Ser_carbopepase_S28_SKS"/>
</dbReference>
<evidence type="ECO:0000256" key="6">
    <source>
        <dbReference type="ARBA" id="ARBA00022729"/>
    </source>
</evidence>
<evidence type="ECO:0000256" key="5">
    <source>
        <dbReference type="ARBA" id="ARBA00022670"/>
    </source>
</evidence>
<dbReference type="Proteomes" id="UP001558652">
    <property type="component" value="Unassembled WGS sequence"/>
</dbReference>
<dbReference type="SUPFAM" id="SSF53474">
    <property type="entry name" value="alpha/beta-Hydrolases"/>
    <property type="match status" value="1"/>
</dbReference>
<evidence type="ECO:0000256" key="13">
    <source>
        <dbReference type="ARBA" id="ARBA00059701"/>
    </source>
</evidence>
<evidence type="ECO:0000256" key="17">
    <source>
        <dbReference type="ARBA" id="ARBA00076608"/>
    </source>
</evidence>
<protein>
    <recommendedName>
        <fullName evidence="15">Lysosomal Pro-X carboxypeptidase</fullName>
        <ecNumber evidence="14">3.4.16.2</ecNumber>
    </recommendedName>
    <alternativeName>
        <fullName evidence="17">Proline carboxypeptidase</fullName>
    </alternativeName>
    <alternativeName>
        <fullName evidence="16">Prolylcarboxypeptidase</fullName>
    </alternativeName>
</protein>
<comment type="subcellular location">
    <subcellularLocation>
        <location evidence="1">Lysosome</location>
    </subcellularLocation>
</comment>
<comment type="caution">
    <text evidence="18">The sequence shown here is derived from an EMBL/GenBank/DDBJ whole genome shotgun (WGS) entry which is preliminary data.</text>
</comment>
<evidence type="ECO:0000256" key="3">
    <source>
        <dbReference type="ARBA" id="ARBA00011738"/>
    </source>
</evidence>
<name>A0ABD0YRU5_9HEMI</name>
<dbReference type="FunFam" id="1.20.120.980:FF:000002">
    <property type="entry name" value="lysosomal Pro-X carboxypeptidase"/>
    <property type="match status" value="1"/>
</dbReference>
<dbReference type="EC" id="3.4.16.2" evidence="14"/>
<dbReference type="InterPro" id="IPR008758">
    <property type="entry name" value="Peptidase_S28"/>
</dbReference>
<keyword evidence="6" id="KW-0732">Signal</keyword>
<proteinExistence type="inferred from homology"/>
<evidence type="ECO:0000256" key="9">
    <source>
        <dbReference type="ARBA" id="ARBA00023157"/>
    </source>
</evidence>
<dbReference type="PANTHER" id="PTHR11010">
    <property type="entry name" value="PROTEASE S28 PRO-X CARBOXYPEPTIDASE-RELATED"/>
    <property type="match status" value="1"/>
</dbReference>
<evidence type="ECO:0000256" key="2">
    <source>
        <dbReference type="ARBA" id="ARBA00011079"/>
    </source>
</evidence>
<comment type="catalytic activity">
    <reaction evidence="12">
        <text>Cleavage of a -Pro-|-Xaa bond to release a C-terminal amino acid.</text>
        <dbReference type="EC" id="3.4.16.2"/>
    </reaction>
</comment>
<keyword evidence="5" id="KW-0645">Protease</keyword>
<evidence type="ECO:0000256" key="8">
    <source>
        <dbReference type="ARBA" id="ARBA00023145"/>
    </source>
</evidence>
<comment type="function">
    <text evidence="13">Cleaves C-terminal amino acids linked to proline in peptides such as angiotensin II, III and des-Arg9-bradykinin. This cleavage occurs at acidic pH, but enzymatic activity is retained with some substrates at neutral pH.</text>
</comment>
<evidence type="ECO:0000313" key="19">
    <source>
        <dbReference type="Proteomes" id="UP001558652"/>
    </source>
</evidence>
<evidence type="ECO:0000256" key="12">
    <source>
        <dbReference type="ARBA" id="ARBA00052013"/>
    </source>
</evidence>
<keyword evidence="11" id="KW-0458">Lysosome</keyword>
<comment type="similarity">
    <text evidence="2">Belongs to the peptidase S28 family.</text>
</comment>
<dbReference type="GO" id="GO:0006508">
    <property type="term" value="P:proteolysis"/>
    <property type="evidence" value="ECO:0007669"/>
    <property type="project" value="UniProtKB-KW"/>
</dbReference>
<keyword evidence="8" id="KW-0865">Zymogen</keyword>
<feature type="non-terminal residue" evidence="18">
    <location>
        <position position="1"/>
    </location>
</feature>
<evidence type="ECO:0000313" key="18">
    <source>
        <dbReference type="EMBL" id="KAL1138705.1"/>
    </source>
</evidence>
<dbReference type="Gene3D" id="1.20.120.980">
    <property type="entry name" value="Serine carboxypeptidase S28, SKS domain"/>
    <property type="match status" value="1"/>
</dbReference>
<keyword evidence="7" id="KW-0378">Hydrolase</keyword>
<evidence type="ECO:0000256" key="14">
    <source>
        <dbReference type="ARBA" id="ARBA00066456"/>
    </source>
</evidence>
<evidence type="ECO:0000256" key="15">
    <source>
        <dbReference type="ARBA" id="ARBA00073691"/>
    </source>
</evidence>
<evidence type="ECO:0000256" key="4">
    <source>
        <dbReference type="ARBA" id="ARBA00022645"/>
    </source>
</evidence>
<dbReference type="AlphaFoldDB" id="A0ABD0YRU5"/>
<dbReference type="GO" id="GO:0005764">
    <property type="term" value="C:lysosome"/>
    <property type="evidence" value="ECO:0007669"/>
    <property type="project" value="UniProtKB-SubCell"/>
</dbReference>
<evidence type="ECO:0000256" key="1">
    <source>
        <dbReference type="ARBA" id="ARBA00004371"/>
    </source>
</evidence>
<evidence type="ECO:0000256" key="11">
    <source>
        <dbReference type="ARBA" id="ARBA00023228"/>
    </source>
</evidence>
<accession>A0ABD0YRU5</accession>
<comment type="subunit">
    <text evidence="3">Homodimer.</text>
</comment>
<dbReference type="PANTHER" id="PTHR11010:SF38">
    <property type="entry name" value="LYSOSOMAL PRO-X CARBOXYPEPTIDASE"/>
    <property type="match status" value="1"/>
</dbReference>
<reference evidence="18 19" key="1">
    <citation type="submission" date="2024-07" db="EMBL/GenBank/DDBJ databases">
        <title>Chromosome-level genome assembly of the water stick insect Ranatra chinensis (Heteroptera: Nepidae).</title>
        <authorList>
            <person name="Liu X."/>
        </authorList>
    </citation>
    <scope>NUCLEOTIDE SEQUENCE [LARGE SCALE GENOMIC DNA]</scope>
    <source>
        <strain evidence="18">Cailab_2021Rc</strain>
        <tissue evidence="18">Muscle</tissue>
    </source>
</reference>
<evidence type="ECO:0000256" key="7">
    <source>
        <dbReference type="ARBA" id="ARBA00022801"/>
    </source>
</evidence>